<organism evidence="1 2">
    <name type="scientific">Bacillus carboniphilus</name>
    <dbReference type="NCBI Taxonomy" id="86663"/>
    <lineage>
        <taxon>Bacteria</taxon>
        <taxon>Bacillati</taxon>
        <taxon>Bacillota</taxon>
        <taxon>Bacilli</taxon>
        <taxon>Bacillales</taxon>
        <taxon>Bacillaceae</taxon>
        <taxon>Bacillus</taxon>
    </lineage>
</organism>
<dbReference type="EMBL" id="CP129013">
    <property type="protein sequence ID" value="WLR43400.1"/>
    <property type="molecule type" value="Genomic_DNA"/>
</dbReference>
<evidence type="ECO:0000313" key="1">
    <source>
        <dbReference type="EMBL" id="WLR43400.1"/>
    </source>
</evidence>
<accession>A0ABY9K0M3</accession>
<evidence type="ECO:0000313" key="2">
    <source>
        <dbReference type="Proteomes" id="UP001197974"/>
    </source>
</evidence>
<gene>
    <name evidence="1" type="ORF">LC087_04265</name>
</gene>
<protein>
    <submittedName>
        <fullName evidence="1">Uncharacterized protein</fullName>
    </submittedName>
</protein>
<name>A0ABY9K0M3_9BACI</name>
<sequence>MKFKNGCYLVYGFAPEGTNAIKANQQLNKWIAHQKLGKIIYHDHFANRPLGGIAIFELHSQTELDNLYQDLLKLESDLFGWTVNIHRLTHSNSTERFVFQTQYTLNQYRGVKMNYHFDTP</sequence>
<dbReference type="RefSeq" id="WP_226539529.1">
    <property type="nucleotide sequence ID" value="NZ_CP129013.1"/>
</dbReference>
<proteinExistence type="predicted"/>
<reference evidence="1 2" key="1">
    <citation type="submission" date="2023-06" db="EMBL/GenBank/DDBJ databases">
        <title>Five Gram-positive bacteria isolated from mangrove sediments in Shenzhen, Guangdong, China.</title>
        <authorList>
            <person name="Yu S."/>
            <person name="Zheng W."/>
            <person name="Huang Y."/>
        </authorList>
    </citation>
    <scope>NUCLEOTIDE SEQUENCE [LARGE SCALE GENOMIC DNA]</scope>
    <source>
        <strain evidence="1 2">SaN35-3</strain>
    </source>
</reference>
<dbReference type="Proteomes" id="UP001197974">
    <property type="component" value="Chromosome"/>
</dbReference>
<keyword evidence="2" id="KW-1185">Reference proteome</keyword>